<evidence type="ECO:0000313" key="3">
    <source>
        <dbReference type="Proteomes" id="UP000799776"/>
    </source>
</evidence>
<dbReference type="EMBL" id="ML978723">
    <property type="protein sequence ID" value="KAF2086754.1"/>
    <property type="molecule type" value="Genomic_DNA"/>
</dbReference>
<evidence type="ECO:0000313" key="2">
    <source>
        <dbReference type="EMBL" id="KAF2086754.1"/>
    </source>
</evidence>
<protein>
    <recommendedName>
        <fullName evidence="4">Impact N-terminal domain-containing protein</fullName>
    </recommendedName>
</protein>
<comment type="caution">
    <text evidence="2">The sequence shown here is derived from an EMBL/GenBank/DDBJ whole genome shotgun (WGS) entry which is preliminary data.</text>
</comment>
<evidence type="ECO:0008006" key="4">
    <source>
        <dbReference type="Google" id="ProtNLM"/>
    </source>
</evidence>
<reference evidence="2" key="1">
    <citation type="journal article" date="2020" name="Stud. Mycol.">
        <title>101 Dothideomycetes genomes: a test case for predicting lifestyles and emergence of pathogens.</title>
        <authorList>
            <person name="Haridas S."/>
            <person name="Albert R."/>
            <person name="Binder M."/>
            <person name="Bloem J."/>
            <person name="Labutti K."/>
            <person name="Salamov A."/>
            <person name="Andreopoulos B."/>
            <person name="Baker S."/>
            <person name="Barry K."/>
            <person name="Bills G."/>
            <person name="Bluhm B."/>
            <person name="Cannon C."/>
            <person name="Castanera R."/>
            <person name="Culley D."/>
            <person name="Daum C."/>
            <person name="Ezra D."/>
            <person name="Gonzalez J."/>
            <person name="Henrissat B."/>
            <person name="Kuo A."/>
            <person name="Liang C."/>
            <person name="Lipzen A."/>
            <person name="Lutzoni F."/>
            <person name="Magnuson J."/>
            <person name="Mondo S."/>
            <person name="Nolan M."/>
            <person name="Ohm R."/>
            <person name="Pangilinan J."/>
            <person name="Park H.-J."/>
            <person name="Ramirez L."/>
            <person name="Alfaro M."/>
            <person name="Sun H."/>
            <person name="Tritt A."/>
            <person name="Yoshinaga Y."/>
            <person name="Zwiers L.-H."/>
            <person name="Turgeon B."/>
            <person name="Goodwin S."/>
            <person name="Spatafora J."/>
            <person name="Crous P."/>
            <person name="Grigoriev I."/>
        </authorList>
    </citation>
    <scope>NUCLEOTIDE SEQUENCE</scope>
    <source>
        <strain evidence="2">CBS 121410</strain>
    </source>
</reference>
<dbReference type="OrthoDB" id="514070at2759"/>
<sequence>MSSSNEIPTLLRFLTQEAKMPLAMAMGAVKGLQTANLTSPEAISKSDIPSLRAIFATEKSAKLVLNASRRVSKKRLSSVSTDSASPASKRTRRQPQAEQPETPEALEASLELPDTCADEKAIRDAVLVTNRAPLVLAFAVTLLKYTMPEQPLSSRLSLVQAVVSMNSRSKAVRIGLESGKSAEEEGYGDGQPAVKVMGREIRVMKRWGYEWKSHGGLKVEDGKSPDAESADAVKAEKQEQDAPALWGLDLEALKRSNEPTHNAASSSNSLPIYTPQSARAYLLKSFSSAHPPKQDQVKTPKKQAAASAVAEEEGNLGLLLGALDLLFQSWAPILSPTDLDKRAWSWYVSVRPDVESGTAGWGGKNEVKLSAILDLRRKSG</sequence>
<dbReference type="AlphaFoldDB" id="A0A9P4HRQ8"/>
<feature type="compositionally biased region" description="Low complexity" evidence="1">
    <location>
        <begin position="77"/>
        <end position="88"/>
    </location>
</feature>
<proteinExistence type="predicted"/>
<feature type="region of interest" description="Disordered" evidence="1">
    <location>
        <begin position="289"/>
        <end position="308"/>
    </location>
</feature>
<feature type="region of interest" description="Disordered" evidence="1">
    <location>
        <begin position="75"/>
        <end position="107"/>
    </location>
</feature>
<dbReference type="Proteomes" id="UP000799776">
    <property type="component" value="Unassembled WGS sequence"/>
</dbReference>
<keyword evidence="3" id="KW-1185">Reference proteome</keyword>
<name>A0A9P4HRQ8_9PEZI</name>
<evidence type="ECO:0000256" key="1">
    <source>
        <dbReference type="SAM" id="MobiDB-lite"/>
    </source>
</evidence>
<organism evidence="2 3">
    <name type="scientific">Saccharata proteae CBS 121410</name>
    <dbReference type="NCBI Taxonomy" id="1314787"/>
    <lineage>
        <taxon>Eukaryota</taxon>
        <taxon>Fungi</taxon>
        <taxon>Dikarya</taxon>
        <taxon>Ascomycota</taxon>
        <taxon>Pezizomycotina</taxon>
        <taxon>Dothideomycetes</taxon>
        <taxon>Dothideomycetes incertae sedis</taxon>
        <taxon>Botryosphaeriales</taxon>
        <taxon>Saccharataceae</taxon>
        <taxon>Saccharata</taxon>
    </lineage>
</organism>
<accession>A0A9P4HRQ8</accession>
<gene>
    <name evidence="2" type="ORF">K490DRAFT_43555</name>
</gene>
<feature type="region of interest" description="Disordered" evidence="1">
    <location>
        <begin position="215"/>
        <end position="240"/>
    </location>
</feature>